<keyword evidence="3" id="KW-1185">Reference proteome</keyword>
<keyword evidence="1" id="KW-0732">Signal</keyword>
<dbReference type="AlphaFoldDB" id="E9GHG2"/>
<sequence>MNCLILLPLFAAAALAAPLNQNTPANTYLMDYPRVVNYPIQYGYPVQYPFRGAYEGQDLTRQNVPGFTVLAQQIAASLSNLQLYYTVKKWNTILCYLDSTCPEVVLPPTPPFGREQAYPILVSDQLA</sequence>
<dbReference type="KEGG" id="dpx:DAPPUDRAFT_242830"/>
<evidence type="ECO:0000256" key="1">
    <source>
        <dbReference type="SAM" id="SignalP"/>
    </source>
</evidence>
<dbReference type="EMBL" id="GL732545">
    <property type="protein sequence ID" value="EFX81068.1"/>
    <property type="molecule type" value="Genomic_DNA"/>
</dbReference>
<evidence type="ECO:0000313" key="2">
    <source>
        <dbReference type="EMBL" id="EFX81068.1"/>
    </source>
</evidence>
<organism evidence="2 3">
    <name type="scientific">Daphnia pulex</name>
    <name type="common">Water flea</name>
    <dbReference type="NCBI Taxonomy" id="6669"/>
    <lineage>
        <taxon>Eukaryota</taxon>
        <taxon>Metazoa</taxon>
        <taxon>Ecdysozoa</taxon>
        <taxon>Arthropoda</taxon>
        <taxon>Crustacea</taxon>
        <taxon>Branchiopoda</taxon>
        <taxon>Diplostraca</taxon>
        <taxon>Cladocera</taxon>
        <taxon>Anomopoda</taxon>
        <taxon>Daphniidae</taxon>
        <taxon>Daphnia</taxon>
    </lineage>
</organism>
<gene>
    <name evidence="2" type="ORF">DAPPUDRAFT_242830</name>
</gene>
<dbReference type="InParanoid" id="E9GHG2"/>
<dbReference type="HOGENOM" id="CLU_2252702_0_0_1"/>
<evidence type="ECO:0000313" key="3">
    <source>
        <dbReference type="Proteomes" id="UP000000305"/>
    </source>
</evidence>
<protein>
    <submittedName>
        <fullName evidence="2">Uncharacterized protein</fullName>
    </submittedName>
</protein>
<dbReference type="Proteomes" id="UP000000305">
    <property type="component" value="Unassembled WGS sequence"/>
</dbReference>
<proteinExistence type="predicted"/>
<feature type="signal peptide" evidence="1">
    <location>
        <begin position="1"/>
        <end position="16"/>
    </location>
</feature>
<feature type="chain" id="PRO_5003237464" evidence="1">
    <location>
        <begin position="17"/>
        <end position="127"/>
    </location>
</feature>
<name>E9GHG2_DAPPU</name>
<dbReference type="OrthoDB" id="6353356at2759"/>
<reference evidence="2 3" key="1">
    <citation type="journal article" date="2011" name="Science">
        <title>The ecoresponsive genome of Daphnia pulex.</title>
        <authorList>
            <person name="Colbourne J.K."/>
            <person name="Pfrender M.E."/>
            <person name="Gilbert D."/>
            <person name="Thomas W.K."/>
            <person name="Tucker A."/>
            <person name="Oakley T.H."/>
            <person name="Tokishita S."/>
            <person name="Aerts A."/>
            <person name="Arnold G.J."/>
            <person name="Basu M.K."/>
            <person name="Bauer D.J."/>
            <person name="Caceres C.E."/>
            <person name="Carmel L."/>
            <person name="Casola C."/>
            <person name="Choi J.H."/>
            <person name="Detter J.C."/>
            <person name="Dong Q."/>
            <person name="Dusheyko S."/>
            <person name="Eads B.D."/>
            <person name="Frohlich T."/>
            <person name="Geiler-Samerotte K.A."/>
            <person name="Gerlach D."/>
            <person name="Hatcher P."/>
            <person name="Jogdeo S."/>
            <person name="Krijgsveld J."/>
            <person name="Kriventseva E.V."/>
            <person name="Kultz D."/>
            <person name="Laforsch C."/>
            <person name="Lindquist E."/>
            <person name="Lopez J."/>
            <person name="Manak J.R."/>
            <person name="Muller J."/>
            <person name="Pangilinan J."/>
            <person name="Patwardhan R.P."/>
            <person name="Pitluck S."/>
            <person name="Pritham E.J."/>
            <person name="Rechtsteiner A."/>
            <person name="Rho M."/>
            <person name="Rogozin I.B."/>
            <person name="Sakarya O."/>
            <person name="Salamov A."/>
            <person name="Schaack S."/>
            <person name="Shapiro H."/>
            <person name="Shiga Y."/>
            <person name="Skalitzky C."/>
            <person name="Smith Z."/>
            <person name="Souvorov A."/>
            <person name="Sung W."/>
            <person name="Tang Z."/>
            <person name="Tsuchiya D."/>
            <person name="Tu H."/>
            <person name="Vos H."/>
            <person name="Wang M."/>
            <person name="Wolf Y.I."/>
            <person name="Yamagata H."/>
            <person name="Yamada T."/>
            <person name="Ye Y."/>
            <person name="Shaw J.R."/>
            <person name="Andrews J."/>
            <person name="Crease T.J."/>
            <person name="Tang H."/>
            <person name="Lucas S.M."/>
            <person name="Robertson H.M."/>
            <person name="Bork P."/>
            <person name="Koonin E.V."/>
            <person name="Zdobnov E.M."/>
            <person name="Grigoriev I.V."/>
            <person name="Lynch M."/>
            <person name="Boore J.L."/>
        </authorList>
    </citation>
    <scope>NUCLEOTIDE SEQUENCE [LARGE SCALE GENOMIC DNA]</scope>
</reference>
<accession>E9GHG2</accession>